<keyword evidence="3 8" id="KW-0238">DNA-binding</keyword>
<evidence type="ECO:0000313" key="8">
    <source>
        <dbReference type="EMBL" id="PZG30310.1"/>
    </source>
</evidence>
<dbReference type="PROSITE" id="PS00622">
    <property type="entry name" value="HTH_LUXR_1"/>
    <property type="match status" value="1"/>
</dbReference>
<evidence type="ECO:0000256" key="1">
    <source>
        <dbReference type="ARBA" id="ARBA00022553"/>
    </source>
</evidence>
<dbReference type="InterPro" id="IPR000792">
    <property type="entry name" value="Tscrpt_reg_LuxR_C"/>
</dbReference>
<dbReference type="Pfam" id="PF00072">
    <property type="entry name" value="Response_reg"/>
    <property type="match status" value="1"/>
</dbReference>
<dbReference type="InterPro" id="IPR058245">
    <property type="entry name" value="NreC/VraR/RcsB-like_REC"/>
</dbReference>
<keyword evidence="2" id="KW-0805">Transcription regulation</keyword>
<dbReference type="InterPro" id="IPR011006">
    <property type="entry name" value="CheY-like_superfamily"/>
</dbReference>
<dbReference type="PROSITE" id="PS50110">
    <property type="entry name" value="RESPONSE_REGULATORY"/>
    <property type="match status" value="1"/>
</dbReference>
<evidence type="ECO:0000256" key="2">
    <source>
        <dbReference type="ARBA" id="ARBA00023015"/>
    </source>
</evidence>
<dbReference type="AlphaFoldDB" id="A0A2W2FYL3"/>
<dbReference type="GO" id="GO:0000160">
    <property type="term" value="P:phosphorelay signal transduction system"/>
    <property type="evidence" value="ECO:0007669"/>
    <property type="project" value="InterPro"/>
</dbReference>
<proteinExistence type="predicted"/>
<name>A0A2W2FYL3_9ACTN</name>
<evidence type="ECO:0000256" key="3">
    <source>
        <dbReference type="ARBA" id="ARBA00023125"/>
    </source>
</evidence>
<dbReference type="EMBL" id="POUA01000355">
    <property type="protein sequence ID" value="PZG30310.1"/>
    <property type="molecule type" value="Genomic_DNA"/>
</dbReference>
<dbReference type="InterPro" id="IPR001789">
    <property type="entry name" value="Sig_transdc_resp-reg_receiver"/>
</dbReference>
<comment type="caution">
    <text evidence="8">The sequence shown here is derived from an EMBL/GenBank/DDBJ whole genome shotgun (WGS) entry which is preliminary data.</text>
</comment>
<reference evidence="8 9" key="1">
    <citation type="submission" date="2018-01" db="EMBL/GenBank/DDBJ databases">
        <title>Draft genome sequence of Sphaerisporangium sp. 7K107.</title>
        <authorList>
            <person name="Sahin N."/>
            <person name="Saygin H."/>
            <person name="Ay H."/>
        </authorList>
    </citation>
    <scope>NUCLEOTIDE SEQUENCE [LARGE SCALE GENOMIC DNA]</scope>
    <source>
        <strain evidence="8 9">7K107</strain>
    </source>
</reference>
<dbReference type="Gene3D" id="3.40.50.2300">
    <property type="match status" value="1"/>
</dbReference>
<sequence>MSGTRVLVVDDQELIRGGLVALLRAQDDMEVVGEAADGAEAIAAAERVRPDVALMDIRMPVMDGIEATRRMPAEVRVLILTTFNVDEHVFAALRAGAAGFLLKDSPPADLIAAIHTVAGGEALLDPAVTQRLIDAYVSRPVGQTVAVHGLDDLTEREKEVLKLVAQGLSNREISTRLHVSDGTVKTHLNRVMGKLDLTSRAQAVVVAYECGLVIPGQPWV</sequence>
<keyword evidence="9" id="KW-1185">Reference proteome</keyword>
<dbReference type="PANTHER" id="PTHR43214:SF24">
    <property type="entry name" value="TRANSCRIPTIONAL REGULATORY PROTEIN NARL-RELATED"/>
    <property type="match status" value="1"/>
</dbReference>
<protein>
    <submittedName>
        <fullName evidence="8">DNA-binding response regulator</fullName>
    </submittedName>
</protein>
<dbReference type="CDD" id="cd17535">
    <property type="entry name" value="REC_NarL-like"/>
    <property type="match status" value="1"/>
</dbReference>
<dbReference type="GO" id="GO:0003677">
    <property type="term" value="F:DNA binding"/>
    <property type="evidence" value="ECO:0007669"/>
    <property type="project" value="UniProtKB-KW"/>
</dbReference>
<dbReference type="PANTHER" id="PTHR43214">
    <property type="entry name" value="TWO-COMPONENT RESPONSE REGULATOR"/>
    <property type="match status" value="1"/>
</dbReference>
<dbReference type="SMART" id="SM00448">
    <property type="entry name" value="REC"/>
    <property type="match status" value="1"/>
</dbReference>
<feature type="domain" description="Response regulatory" evidence="7">
    <location>
        <begin position="5"/>
        <end position="118"/>
    </location>
</feature>
<feature type="modified residue" description="4-aspartylphosphate" evidence="5">
    <location>
        <position position="56"/>
    </location>
</feature>
<dbReference type="Pfam" id="PF00196">
    <property type="entry name" value="GerE"/>
    <property type="match status" value="1"/>
</dbReference>
<evidence type="ECO:0000256" key="5">
    <source>
        <dbReference type="PROSITE-ProRule" id="PRU00169"/>
    </source>
</evidence>
<dbReference type="InterPro" id="IPR016032">
    <property type="entry name" value="Sig_transdc_resp-reg_C-effctor"/>
</dbReference>
<evidence type="ECO:0000259" key="7">
    <source>
        <dbReference type="PROSITE" id="PS50110"/>
    </source>
</evidence>
<organism evidence="8 9">
    <name type="scientific">Spongiactinospora gelatinilytica</name>
    <dbReference type="NCBI Taxonomy" id="2666298"/>
    <lineage>
        <taxon>Bacteria</taxon>
        <taxon>Bacillati</taxon>
        <taxon>Actinomycetota</taxon>
        <taxon>Actinomycetes</taxon>
        <taxon>Streptosporangiales</taxon>
        <taxon>Streptosporangiaceae</taxon>
        <taxon>Spongiactinospora</taxon>
    </lineage>
</organism>
<dbReference type="SMART" id="SM00421">
    <property type="entry name" value="HTH_LUXR"/>
    <property type="match status" value="1"/>
</dbReference>
<dbReference type="PROSITE" id="PS50043">
    <property type="entry name" value="HTH_LUXR_2"/>
    <property type="match status" value="1"/>
</dbReference>
<gene>
    <name evidence="8" type="ORF">C1I98_31310</name>
</gene>
<dbReference type="GO" id="GO:0006355">
    <property type="term" value="P:regulation of DNA-templated transcription"/>
    <property type="evidence" value="ECO:0007669"/>
    <property type="project" value="InterPro"/>
</dbReference>
<dbReference type="InterPro" id="IPR039420">
    <property type="entry name" value="WalR-like"/>
</dbReference>
<evidence type="ECO:0000259" key="6">
    <source>
        <dbReference type="PROSITE" id="PS50043"/>
    </source>
</evidence>
<keyword evidence="1 5" id="KW-0597">Phosphoprotein</keyword>
<dbReference type="PRINTS" id="PR00038">
    <property type="entry name" value="HTHLUXR"/>
</dbReference>
<evidence type="ECO:0000313" key="9">
    <source>
        <dbReference type="Proteomes" id="UP000248544"/>
    </source>
</evidence>
<dbReference type="CDD" id="cd06170">
    <property type="entry name" value="LuxR_C_like"/>
    <property type="match status" value="1"/>
</dbReference>
<accession>A0A2W2FYL3</accession>
<feature type="domain" description="HTH luxR-type" evidence="6">
    <location>
        <begin position="146"/>
        <end position="211"/>
    </location>
</feature>
<keyword evidence="4" id="KW-0804">Transcription</keyword>
<dbReference type="SUPFAM" id="SSF46894">
    <property type="entry name" value="C-terminal effector domain of the bipartite response regulators"/>
    <property type="match status" value="1"/>
</dbReference>
<dbReference type="RefSeq" id="WP_111170985.1">
    <property type="nucleotide sequence ID" value="NZ_POUA01000355.1"/>
</dbReference>
<dbReference type="Proteomes" id="UP000248544">
    <property type="component" value="Unassembled WGS sequence"/>
</dbReference>
<dbReference type="SUPFAM" id="SSF52172">
    <property type="entry name" value="CheY-like"/>
    <property type="match status" value="1"/>
</dbReference>
<evidence type="ECO:0000256" key="4">
    <source>
        <dbReference type="ARBA" id="ARBA00023163"/>
    </source>
</evidence>